<dbReference type="RefSeq" id="WP_101008469.1">
    <property type="nucleotide sequence ID" value="NZ_JADMHW010000001.1"/>
</dbReference>
<evidence type="ECO:0000259" key="2">
    <source>
        <dbReference type="Pfam" id="PF07523"/>
    </source>
</evidence>
<keyword evidence="1" id="KW-1133">Transmembrane helix</keyword>
<comment type="caution">
    <text evidence="3">The sequence shown here is derived from an EMBL/GenBank/DDBJ whole genome shotgun (WGS) entry which is preliminary data.</text>
</comment>
<sequence>MKKINEQLKMKMPTYKRKKSIAYFFYSCLLLVLVSISCFLSVHFQECEAASLYQAGGIAIDLRTDLPYGMEISHDGGGGPDGSFGGKLHVKLYGTVDTSHTQKITALAFDTDGMQYGLMFHLPENISADNFKAAYDKAYADNPENFYSISGQKNTRISIINTKGMRTFNGFSEDGSPGWGDPEQDYSGIDTEHQVMFCERGDSIDLSLGKIYDIWSNEPDKTKITFELHFDLDVATLMKDGDSKDYSLNKSLTKHRLPVSNVLSDGNESDQFSLSADFFGRTYELGRFSDTTNTVNHNMVTASADMWLRATSLAAAAKQDPNNLNHQIITGITGKVATWSSYISPWDSGDKDNPLSNYNTQDASKYPEIPESKTMLPGDFLSPKFTMNQRQDNPLNWTDGYVAQRFARVVNFHTHTVDPKANVNVSSQQQNGLTTYLFSGKDGCGLPLVNPPGTDSSEPTDKTYMRVTTDPYQVPGLEKAAFVKGQTTFHPQQKIPVELTVKAPTTRKVQIEEKISGAAQTDFHKIGEQDLKNLPVTDDCVSFNCLADALPTSGDYTLTFRILDVDDTSKSYSNEKSLAVHIDQAQIKVKSQDTIYQYTQWQPESEVTSLQTPDGKKGDFRDVSVTIYKLDGEQKVPVDAVDTKVVGKYEIDYKYLGLEAQTALEVIPSSAHIGAHNDSFSVGTPFDPKRLFDSATDNDGQSIPYSKITIRYTPDQVNDEVAGVYKITYDISKIVGFSESITVDWTYYYSNRLDFYHLSEQLMPFENVKFNGQDQTQTLKSCEMNIEDTGDPNRTTGWQLEVAYNLNDQKTQAWKDAGLDLTLNPKSVDYVTTEQNIMVNDEQQLVADVSNQSIKNKKVLTKLQLLPTLTISKVTPADKYEAQLIWNLEATP</sequence>
<accession>A0A8B3RRL4</accession>
<feature type="domain" description="Ig-like" evidence="2">
    <location>
        <begin position="674"/>
        <end position="743"/>
    </location>
</feature>
<dbReference type="EMBL" id="SEWT01000007">
    <property type="protein sequence ID" value="RYU31586.1"/>
    <property type="molecule type" value="Genomic_DNA"/>
</dbReference>
<protein>
    <recommendedName>
        <fullName evidence="2">Ig-like domain-containing protein</fullName>
    </recommendedName>
</protein>
<evidence type="ECO:0000313" key="4">
    <source>
        <dbReference type="Proteomes" id="UP000292223"/>
    </source>
</evidence>
<organism evidence="3 4">
    <name type="scientific">Enterococcus faecalis</name>
    <name type="common">Streptococcus faecalis</name>
    <dbReference type="NCBI Taxonomy" id="1351"/>
    <lineage>
        <taxon>Bacteria</taxon>
        <taxon>Bacillati</taxon>
        <taxon>Bacillota</taxon>
        <taxon>Bacilli</taxon>
        <taxon>Lactobacillales</taxon>
        <taxon>Enterococcaceae</taxon>
        <taxon>Enterococcus</taxon>
    </lineage>
</organism>
<dbReference type="InterPro" id="IPR013783">
    <property type="entry name" value="Ig-like_fold"/>
</dbReference>
<keyword evidence="1" id="KW-0812">Transmembrane</keyword>
<gene>
    <name evidence="3" type="ORF">EU507_10945</name>
</gene>
<dbReference type="AlphaFoldDB" id="A0A8B3RRL4"/>
<feature type="transmembrane region" description="Helical" evidence="1">
    <location>
        <begin position="21"/>
        <end position="44"/>
    </location>
</feature>
<dbReference type="Proteomes" id="UP000292223">
    <property type="component" value="Unassembled WGS sequence"/>
</dbReference>
<dbReference type="Pfam" id="PF07523">
    <property type="entry name" value="Big_3"/>
    <property type="match status" value="1"/>
</dbReference>
<evidence type="ECO:0000256" key="1">
    <source>
        <dbReference type="SAM" id="Phobius"/>
    </source>
</evidence>
<proteinExistence type="predicted"/>
<dbReference type="InterPro" id="IPR022038">
    <property type="entry name" value="Ig-like_bact"/>
</dbReference>
<dbReference type="Gene3D" id="2.60.40.10">
    <property type="entry name" value="Immunoglobulins"/>
    <property type="match status" value="1"/>
</dbReference>
<keyword evidence="1" id="KW-0472">Membrane</keyword>
<name>A0A8B3RRL4_ENTFL</name>
<evidence type="ECO:0000313" key="3">
    <source>
        <dbReference type="EMBL" id="RYU31586.1"/>
    </source>
</evidence>
<reference evidence="3 4" key="1">
    <citation type="submission" date="2019-02" db="EMBL/GenBank/DDBJ databases">
        <title>From farm to fork: dissemination of Tn554::fexA-optrA in linezolid-resistant Enterococcus faecalis clones from chicken feces and meat in Tunisia.</title>
        <authorList>
            <person name="Tedim A.P."/>
            <person name="Elghaieb H."/>
            <person name="Abbassi M.S."/>
            <person name="Novais C."/>
            <person name="Hassen A."/>
            <person name="Peixe L."/>
            <person name="Freitas A.R."/>
        </authorList>
    </citation>
    <scope>NUCLEOTIDE SEQUENCE [LARGE SCALE GENOMIC DNA]</scope>
    <source>
        <strain evidence="3 4">728T</strain>
    </source>
</reference>